<keyword evidence="2" id="KW-1185">Reference proteome</keyword>
<comment type="caution">
    <text evidence="1">The sequence shown here is derived from an EMBL/GenBank/DDBJ whole genome shotgun (WGS) entry which is preliminary data.</text>
</comment>
<dbReference type="Proteomes" id="UP000635983">
    <property type="component" value="Unassembled WGS sequence"/>
</dbReference>
<evidence type="ECO:0000313" key="1">
    <source>
        <dbReference type="EMBL" id="GGJ86880.1"/>
    </source>
</evidence>
<proteinExistence type="predicted"/>
<name>A0A917UV35_9PSED</name>
<evidence type="ECO:0000313" key="2">
    <source>
        <dbReference type="Proteomes" id="UP000635983"/>
    </source>
</evidence>
<dbReference type="AlphaFoldDB" id="A0A917UV35"/>
<accession>A0A917UV35</accession>
<sequence length="147" mass="17074">MFKTERHAQLLHGLAILFDDAQYWSYVGIELMQPLFLMEITEIVDGEEFREAVLAFPSSIRERVEQTLCTGRYVDRIQILTPHHMNQTERWMMEPLLEIVSFTNENSIEIGQTYQVGGGRIYSMGEISEHEKKHCCAATIYSVNRSE</sequence>
<reference evidence="1" key="1">
    <citation type="journal article" date="2014" name="Int. J. Syst. Evol. Microbiol.">
        <title>Complete genome sequence of Corynebacterium casei LMG S-19264T (=DSM 44701T), isolated from a smear-ripened cheese.</title>
        <authorList>
            <consortium name="US DOE Joint Genome Institute (JGI-PGF)"/>
            <person name="Walter F."/>
            <person name="Albersmeier A."/>
            <person name="Kalinowski J."/>
            <person name="Ruckert C."/>
        </authorList>
    </citation>
    <scope>NUCLEOTIDE SEQUENCE</scope>
    <source>
        <strain evidence="1">JCM 30078</strain>
    </source>
</reference>
<organism evidence="1 2">
    <name type="scientific">Pseudomonas matsuisoli</name>
    <dbReference type="NCBI Taxonomy" id="1515666"/>
    <lineage>
        <taxon>Bacteria</taxon>
        <taxon>Pseudomonadati</taxon>
        <taxon>Pseudomonadota</taxon>
        <taxon>Gammaproteobacteria</taxon>
        <taxon>Pseudomonadales</taxon>
        <taxon>Pseudomonadaceae</taxon>
        <taxon>Pseudomonas</taxon>
    </lineage>
</organism>
<protein>
    <submittedName>
        <fullName evidence="1">Uncharacterized protein</fullName>
    </submittedName>
</protein>
<reference evidence="1" key="2">
    <citation type="submission" date="2020-09" db="EMBL/GenBank/DDBJ databases">
        <authorList>
            <person name="Sun Q."/>
            <person name="Ohkuma M."/>
        </authorList>
    </citation>
    <scope>NUCLEOTIDE SEQUENCE</scope>
    <source>
        <strain evidence="1">JCM 30078</strain>
    </source>
</reference>
<dbReference type="EMBL" id="BMPO01000002">
    <property type="protein sequence ID" value="GGJ86880.1"/>
    <property type="molecule type" value="Genomic_DNA"/>
</dbReference>
<gene>
    <name evidence="1" type="ORF">GCM10009304_11130</name>
</gene>
<dbReference type="RefSeq" id="WP_188982149.1">
    <property type="nucleotide sequence ID" value="NZ_BMPO01000002.1"/>
</dbReference>